<protein>
    <submittedName>
        <fullName evidence="1">Uncharacterized protein</fullName>
    </submittedName>
</protein>
<organism evidence="1 2">
    <name type="scientific">Rhamnella rubrinervis</name>
    <dbReference type="NCBI Taxonomy" id="2594499"/>
    <lineage>
        <taxon>Eukaryota</taxon>
        <taxon>Viridiplantae</taxon>
        <taxon>Streptophyta</taxon>
        <taxon>Embryophyta</taxon>
        <taxon>Tracheophyta</taxon>
        <taxon>Spermatophyta</taxon>
        <taxon>Magnoliopsida</taxon>
        <taxon>eudicotyledons</taxon>
        <taxon>Gunneridae</taxon>
        <taxon>Pentapetalae</taxon>
        <taxon>rosids</taxon>
        <taxon>fabids</taxon>
        <taxon>Rosales</taxon>
        <taxon>Rhamnaceae</taxon>
        <taxon>rhamnoid group</taxon>
        <taxon>Rhamneae</taxon>
        <taxon>Rhamnella</taxon>
    </lineage>
</organism>
<dbReference type="EMBL" id="VOIH02000011">
    <property type="protein sequence ID" value="KAF3433669.1"/>
    <property type="molecule type" value="Genomic_DNA"/>
</dbReference>
<proteinExistence type="predicted"/>
<comment type="caution">
    <text evidence="1">The sequence shown here is derived from an EMBL/GenBank/DDBJ whole genome shotgun (WGS) entry which is preliminary data.</text>
</comment>
<evidence type="ECO:0000313" key="2">
    <source>
        <dbReference type="Proteomes" id="UP000796880"/>
    </source>
</evidence>
<name>A0A8K0DT82_9ROSA</name>
<dbReference type="Proteomes" id="UP000796880">
    <property type="component" value="Unassembled WGS sequence"/>
</dbReference>
<keyword evidence="2" id="KW-1185">Reference proteome</keyword>
<gene>
    <name evidence="1" type="ORF">FNV43_RR24772</name>
</gene>
<reference evidence="1" key="1">
    <citation type="submission" date="2020-03" db="EMBL/GenBank/DDBJ databases">
        <title>A high-quality chromosome-level genome assembly of a woody plant with both climbing and erect habits, Rhamnella rubrinervis.</title>
        <authorList>
            <person name="Lu Z."/>
            <person name="Yang Y."/>
            <person name="Zhu X."/>
            <person name="Sun Y."/>
        </authorList>
    </citation>
    <scope>NUCLEOTIDE SEQUENCE</scope>
    <source>
        <strain evidence="1">BYM</strain>
        <tissue evidence="1">Leaf</tissue>
    </source>
</reference>
<dbReference type="AlphaFoldDB" id="A0A8K0DT82"/>
<evidence type="ECO:0000313" key="1">
    <source>
        <dbReference type="EMBL" id="KAF3433669.1"/>
    </source>
</evidence>
<accession>A0A8K0DT82</accession>
<sequence>MALSYLWESLGGFSGDYLTRCDPPENIEYFESGSAQSLERFESCPLECFKGTPLKSLKCFKGGRLKCFEGSPPESFECFKGRLIKCFESSPSKSVECFEGGSFKSLVFSEMFSSRDASVF</sequence>